<comment type="function">
    <text evidence="9">Regulatory subunit of the SLX1-SLX4 structure-specific endonuclease that resolves DNA secondary structures generated during DNA repair and recombination. Has endonuclease activity towards branched DNA substrates, introducing single-strand cuts in duplex DNA close to junctions with ss-DNA.</text>
</comment>
<evidence type="ECO:0000256" key="5">
    <source>
        <dbReference type="ARBA" id="ARBA00023172"/>
    </source>
</evidence>
<gene>
    <name evidence="9" type="primary">SLX4</name>
    <name evidence="11" type="ORF">A1O3_04317</name>
</gene>
<evidence type="ECO:0000256" key="6">
    <source>
        <dbReference type="ARBA" id="ARBA00023204"/>
    </source>
</evidence>
<evidence type="ECO:0000256" key="2">
    <source>
        <dbReference type="ARBA" id="ARBA00006661"/>
    </source>
</evidence>
<feature type="region of interest" description="Disordered" evidence="10">
    <location>
        <begin position="539"/>
        <end position="565"/>
    </location>
</feature>
<dbReference type="InterPro" id="IPR027784">
    <property type="entry name" value="Slx4_ascomycetes"/>
</dbReference>
<keyword evidence="12" id="KW-1185">Reference proteome</keyword>
<feature type="compositionally biased region" description="Polar residues" evidence="10">
    <location>
        <begin position="21"/>
        <end position="33"/>
    </location>
</feature>
<evidence type="ECO:0000256" key="7">
    <source>
        <dbReference type="ARBA" id="ARBA00023242"/>
    </source>
</evidence>
<dbReference type="GO" id="GO:0033557">
    <property type="term" value="C:Slx1-Slx4 complex"/>
    <property type="evidence" value="ECO:0007669"/>
    <property type="project" value="UniProtKB-UniRule"/>
</dbReference>
<keyword evidence="6 9" id="KW-0234">DNA repair</keyword>
<feature type="compositionally biased region" description="Acidic residues" evidence="10">
    <location>
        <begin position="704"/>
        <end position="713"/>
    </location>
</feature>
<dbReference type="CDD" id="cd22999">
    <property type="entry name" value="SAP_SLX4"/>
    <property type="match status" value="1"/>
</dbReference>
<feature type="compositionally biased region" description="Basic residues" evidence="10">
    <location>
        <begin position="333"/>
        <end position="346"/>
    </location>
</feature>
<feature type="compositionally biased region" description="Basic residues" evidence="10">
    <location>
        <begin position="648"/>
        <end position="657"/>
    </location>
</feature>
<comment type="caution">
    <text evidence="11">The sequence shown here is derived from an EMBL/GenBank/DDBJ whole genome shotgun (WGS) entry which is preliminary data.</text>
</comment>
<dbReference type="Pfam" id="PF09494">
    <property type="entry name" value="Slx4"/>
    <property type="match status" value="1"/>
</dbReference>
<comment type="PTM">
    <text evidence="9">Phosphorylated in response to DNA damage.</text>
</comment>
<evidence type="ECO:0000256" key="4">
    <source>
        <dbReference type="ARBA" id="ARBA00022763"/>
    </source>
</evidence>
<feature type="region of interest" description="Disordered" evidence="10">
    <location>
        <begin position="1"/>
        <end position="56"/>
    </location>
</feature>
<dbReference type="InterPro" id="IPR018574">
    <property type="entry name" value="Structure-sp_endonuc_su_Slx4"/>
</dbReference>
<feature type="compositionally biased region" description="Basic and acidic residues" evidence="10">
    <location>
        <begin position="540"/>
        <end position="549"/>
    </location>
</feature>
<comment type="subcellular location">
    <subcellularLocation>
        <location evidence="1 9">Nucleus</location>
    </subcellularLocation>
</comment>
<dbReference type="EMBL" id="AMGY01000003">
    <property type="protein sequence ID" value="EXJ87358.1"/>
    <property type="molecule type" value="Genomic_DNA"/>
</dbReference>
<feature type="compositionally biased region" description="Basic and acidic residues" evidence="10">
    <location>
        <begin position="658"/>
        <end position="688"/>
    </location>
</feature>
<dbReference type="GeneID" id="19168437"/>
<feature type="compositionally biased region" description="Basic and acidic residues" evidence="10">
    <location>
        <begin position="151"/>
        <end position="165"/>
    </location>
</feature>
<evidence type="ECO:0000313" key="12">
    <source>
        <dbReference type="Proteomes" id="UP000019478"/>
    </source>
</evidence>
<protein>
    <recommendedName>
        <fullName evidence="8 9">Structure-specific endonuclease subunit SLX4</fullName>
    </recommendedName>
</protein>
<reference evidence="11 12" key="1">
    <citation type="submission" date="2013-03" db="EMBL/GenBank/DDBJ databases">
        <title>The Genome Sequence of Capronia epimyces CBS 606.96.</title>
        <authorList>
            <consortium name="The Broad Institute Genomics Platform"/>
            <person name="Cuomo C."/>
            <person name="de Hoog S."/>
            <person name="Gorbushina A."/>
            <person name="Walker B."/>
            <person name="Young S.K."/>
            <person name="Zeng Q."/>
            <person name="Gargeya S."/>
            <person name="Fitzgerald M."/>
            <person name="Haas B."/>
            <person name="Abouelleil A."/>
            <person name="Allen A.W."/>
            <person name="Alvarado L."/>
            <person name="Arachchi H.M."/>
            <person name="Berlin A.M."/>
            <person name="Chapman S.B."/>
            <person name="Gainer-Dewar J."/>
            <person name="Goldberg J."/>
            <person name="Griggs A."/>
            <person name="Gujja S."/>
            <person name="Hansen M."/>
            <person name="Howarth C."/>
            <person name="Imamovic A."/>
            <person name="Ireland A."/>
            <person name="Larimer J."/>
            <person name="McCowan C."/>
            <person name="Murphy C."/>
            <person name="Pearson M."/>
            <person name="Poon T.W."/>
            <person name="Priest M."/>
            <person name="Roberts A."/>
            <person name="Saif S."/>
            <person name="Shea T."/>
            <person name="Sisk P."/>
            <person name="Sykes S."/>
            <person name="Wortman J."/>
            <person name="Nusbaum C."/>
            <person name="Birren B."/>
        </authorList>
    </citation>
    <scope>NUCLEOTIDE SEQUENCE [LARGE SCALE GENOMIC DNA]</scope>
    <source>
        <strain evidence="11 12">CBS 606.96</strain>
    </source>
</reference>
<feature type="compositionally biased region" description="Polar residues" evidence="10">
    <location>
        <begin position="122"/>
        <end position="133"/>
    </location>
</feature>
<dbReference type="eggNOG" id="ENOG502S832">
    <property type="taxonomic scope" value="Eukaryota"/>
</dbReference>
<feature type="region of interest" description="Disordered" evidence="10">
    <location>
        <begin position="320"/>
        <end position="351"/>
    </location>
</feature>
<accession>W9Y4F1</accession>
<dbReference type="Proteomes" id="UP000019478">
    <property type="component" value="Unassembled WGS sequence"/>
</dbReference>
<dbReference type="GO" id="GO:0006281">
    <property type="term" value="P:DNA repair"/>
    <property type="evidence" value="ECO:0007669"/>
    <property type="project" value="UniProtKB-UniRule"/>
</dbReference>
<dbReference type="HOGENOM" id="CLU_318854_0_0_1"/>
<evidence type="ECO:0000256" key="10">
    <source>
        <dbReference type="SAM" id="MobiDB-lite"/>
    </source>
</evidence>
<dbReference type="AlphaFoldDB" id="W9Y4F1"/>
<keyword evidence="3 9" id="KW-0597">Phosphoprotein</keyword>
<dbReference type="GO" id="GO:0006260">
    <property type="term" value="P:DNA replication"/>
    <property type="evidence" value="ECO:0007669"/>
    <property type="project" value="InterPro"/>
</dbReference>
<evidence type="ECO:0000256" key="1">
    <source>
        <dbReference type="ARBA" id="ARBA00004123"/>
    </source>
</evidence>
<dbReference type="GO" id="GO:0006310">
    <property type="term" value="P:DNA recombination"/>
    <property type="evidence" value="ECO:0007669"/>
    <property type="project" value="UniProtKB-UniRule"/>
</dbReference>
<feature type="compositionally biased region" description="Polar residues" evidence="10">
    <location>
        <begin position="405"/>
        <end position="426"/>
    </location>
</feature>
<feature type="compositionally biased region" description="Basic and acidic residues" evidence="10">
    <location>
        <begin position="614"/>
        <end position="626"/>
    </location>
</feature>
<dbReference type="OrthoDB" id="5349119at2759"/>
<feature type="compositionally biased region" description="Low complexity" evidence="10">
    <location>
        <begin position="183"/>
        <end position="196"/>
    </location>
</feature>
<dbReference type="HAMAP" id="MF_03110">
    <property type="entry name" value="Endonuc_su_Slx4"/>
    <property type="match status" value="1"/>
</dbReference>
<feature type="region of interest" description="Disordered" evidence="10">
    <location>
        <begin position="403"/>
        <end position="426"/>
    </location>
</feature>
<keyword evidence="7 9" id="KW-0539">Nucleus</keyword>
<keyword evidence="5 9" id="KW-0233">DNA recombination</keyword>
<evidence type="ECO:0000313" key="11">
    <source>
        <dbReference type="EMBL" id="EXJ87358.1"/>
    </source>
</evidence>
<dbReference type="STRING" id="1182542.W9Y4F1"/>
<comment type="similarity">
    <text evidence="2 9">Belongs to the SLX4 family.</text>
</comment>
<feature type="compositionally biased region" description="Low complexity" evidence="10">
    <location>
        <begin position="737"/>
        <end position="751"/>
    </location>
</feature>
<feature type="region of interest" description="Disordered" evidence="10">
    <location>
        <begin position="78"/>
        <end position="205"/>
    </location>
</feature>
<dbReference type="GO" id="GO:0017108">
    <property type="term" value="F:5'-flap endonuclease activity"/>
    <property type="evidence" value="ECO:0007669"/>
    <property type="project" value="InterPro"/>
</dbReference>
<evidence type="ECO:0000256" key="9">
    <source>
        <dbReference type="HAMAP-Rule" id="MF_03110"/>
    </source>
</evidence>
<feature type="region of interest" description="Disordered" evidence="10">
    <location>
        <begin position="614"/>
        <end position="770"/>
    </location>
</feature>
<dbReference type="RefSeq" id="XP_007732637.1">
    <property type="nucleotide sequence ID" value="XM_007734447.1"/>
</dbReference>
<proteinExistence type="inferred from homology"/>
<comment type="subunit">
    <text evidence="9">Forms a heterodimer with SLX1.</text>
</comment>
<sequence length="919" mass="99799">MSAIVLLSSSPPRVFARSPTPVESSSPLPSPNTILKGGRHGPPRFKATAKTRDGFSSGFSSARSLLATKVGAENIPLRSPGREMFKPASSVAARDHGGIGSSSTNSATEKVDLHPDPESAQFKPSRSRPQTSIRIPETLACADVFDLPDATPRKESPTQDGRRPNDSSPLHLEQALPRRLDWTPVKPSVKTSVTTSEPEEPTLGFSRDLLDNFTYAEPMRREVHYVATKGDANGEPTKRRRIDLVAPGNPHAEPPLPPADSYQSKEVVRKGIKKRPKPPTKKLLTITGLATSHYGQEYRTSDNKVAPMLEYLTATQLGAADEPDTTGENLAKKSTKPKISRKRTGATKKTLAKSQLLSPTSAMKAIEGQETLFGSASQLAREESPTLLRDTLEALKRSECVLSSDPISPQRTQSGSIESTSPHNCRGTTRFVKKRNLWSAAGRDEDNALLHVDTVDLIDSPAVRLALTGKDVLLQPAQPGLQRSETGHRGPIGQNTDTPLANKTSLLIDIDDIVTPGLQGSVRHSKNTQTRSYHTTRVLGEPKGEKRTAEPNLPELGPTEVAGPATHKAVPVKPCYAGFSIHELQKQISAYGFKPVKKREKMIELLERCWEDRHGAPQSGGDKEEAPQATTHGDILSKVHDVSARPVPKVKKPRAKRKSEATEPKPAKEPKQRKKAEPKGKNPASKDIKKPRKSTGKKVSSDEAIMDVDDIDVEAGTSTRDGQALVSEKPLSRKTGTPKAKLASAARATKPATPPPTMPPISFSSPPTNKNCSMEAVTGEGSRLEDPSRLAELKSVEHTLTPDQTPPIPDIQTQIHAAIHFRPDPKATGADSRKRDHTMFPTWREKILMYDPICLEDLTVWLNTEGFRAIGEDREVGPLEVREWCEANGVCCLWKGGWRGNGQARGSGSGKKNSSAVGD</sequence>
<evidence type="ECO:0000256" key="8">
    <source>
        <dbReference type="ARBA" id="ARBA00029496"/>
    </source>
</evidence>
<evidence type="ECO:0000256" key="3">
    <source>
        <dbReference type="ARBA" id="ARBA00022553"/>
    </source>
</evidence>
<name>W9Y4F1_9EURO</name>
<organism evidence="11 12">
    <name type="scientific">Capronia epimyces CBS 606.96</name>
    <dbReference type="NCBI Taxonomy" id="1182542"/>
    <lineage>
        <taxon>Eukaryota</taxon>
        <taxon>Fungi</taxon>
        <taxon>Dikarya</taxon>
        <taxon>Ascomycota</taxon>
        <taxon>Pezizomycotina</taxon>
        <taxon>Eurotiomycetes</taxon>
        <taxon>Chaetothyriomycetidae</taxon>
        <taxon>Chaetothyriales</taxon>
        <taxon>Herpotrichiellaceae</taxon>
        <taxon>Capronia</taxon>
    </lineage>
</organism>
<keyword evidence="4 9" id="KW-0227">DNA damage</keyword>
<feature type="compositionally biased region" description="Basic residues" evidence="10">
    <location>
        <begin position="37"/>
        <end position="49"/>
    </location>
</feature>